<gene>
    <name evidence="6" type="ORF">BSL78_24515</name>
</gene>
<sequence length="369" mass="40181">MACCCSCFRKKKNVPRRNVTLLLVGLDNAGKTTALKGIQGEPLDDIAPTLGYTYVDLQLDNFDIKVFDLGGGKRIRGIWKSYYAEVHGVIFVIDASAEDRLTECQETLQMVLNQDYVKGKRVLMEKREAAERKARGEIEEEPQDEDVIDGDPFKKVDDKYFKDQIGEEKSKEGEERCSCCRGGGKQGEGQKSNGHNVKNGDQTFANEGFQADENDQRSASSPRVVENGDSAGLTGNDAAVEANGRTDPDGSHTVGENSVPDEKPKKKKKGKKLKKKNKVGQMPEDGSEEVTTPSSPRPLTTPAWAAPAGQRSLLRASQRPALETLPEQHSPMSSSLPPIGGGPNRGRALPEIRPTGAKPNSEEDEGVIT</sequence>
<feature type="binding site" evidence="4">
    <location>
        <position position="49"/>
    </location>
    <ligand>
        <name>Mg(2+)</name>
        <dbReference type="ChEBI" id="CHEBI:18420"/>
    </ligand>
</feature>
<dbReference type="PROSITE" id="PS51417">
    <property type="entry name" value="ARF"/>
    <property type="match status" value="1"/>
</dbReference>
<keyword evidence="4" id="KW-0460">Magnesium</keyword>
<dbReference type="Gene3D" id="3.40.50.300">
    <property type="entry name" value="P-loop containing nucleotide triphosphate hydrolases"/>
    <property type="match status" value="1"/>
</dbReference>
<dbReference type="SMART" id="SM00177">
    <property type="entry name" value="ARF"/>
    <property type="match status" value="1"/>
</dbReference>
<feature type="binding site" evidence="4">
    <location>
        <position position="32"/>
    </location>
    <ligand>
        <name>Mg(2+)</name>
        <dbReference type="ChEBI" id="CHEBI:18420"/>
    </ligand>
</feature>
<dbReference type="GO" id="GO:0060170">
    <property type="term" value="C:ciliary membrane"/>
    <property type="evidence" value="ECO:0007669"/>
    <property type="project" value="TreeGrafter"/>
</dbReference>
<dbReference type="GO" id="GO:0097500">
    <property type="term" value="P:receptor localization to non-motile cilium"/>
    <property type="evidence" value="ECO:0007669"/>
    <property type="project" value="TreeGrafter"/>
</dbReference>
<dbReference type="Pfam" id="PF00025">
    <property type="entry name" value="Arf"/>
    <property type="match status" value="1"/>
</dbReference>
<evidence type="ECO:0000313" key="7">
    <source>
        <dbReference type="Proteomes" id="UP000230750"/>
    </source>
</evidence>
<dbReference type="OrthoDB" id="14717at2759"/>
<dbReference type="GO" id="GO:0003924">
    <property type="term" value="F:GTPase activity"/>
    <property type="evidence" value="ECO:0007669"/>
    <property type="project" value="InterPro"/>
</dbReference>
<keyword evidence="4" id="KW-0479">Metal-binding</keyword>
<evidence type="ECO:0000313" key="6">
    <source>
        <dbReference type="EMBL" id="PIK38644.1"/>
    </source>
</evidence>
<evidence type="ECO:0000256" key="4">
    <source>
        <dbReference type="PIRSR" id="PIRSR606689-2"/>
    </source>
</evidence>
<keyword evidence="2 3" id="KW-0342">GTP-binding</keyword>
<evidence type="ECO:0000256" key="3">
    <source>
        <dbReference type="PIRSR" id="PIRSR606689-1"/>
    </source>
</evidence>
<keyword evidence="1 3" id="KW-0547">Nucleotide-binding</keyword>
<dbReference type="InterPro" id="IPR051995">
    <property type="entry name" value="Ciliary_GTPase"/>
</dbReference>
<dbReference type="PANTHER" id="PTHR46090:SF2">
    <property type="entry name" value="ADP-RIBOSYLATION FACTOR-LIKE PROTEIN 13B"/>
    <property type="match status" value="1"/>
</dbReference>
<dbReference type="InterPro" id="IPR027417">
    <property type="entry name" value="P-loop_NTPase"/>
</dbReference>
<dbReference type="SMART" id="SM00178">
    <property type="entry name" value="SAR"/>
    <property type="match status" value="1"/>
</dbReference>
<organism evidence="6 7">
    <name type="scientific">Stichopus japonicus</name>
    <name type="common">Sea cucumber</name>
    <dbReference type="NCBI Taxonomy" id="307972"/>
    <lineage>
        <taxon>Eukaryota</taxon>
        <taxon>Metazoa</taxon>
        <taxon>Echinodermata</taxon>
        <taxon>Eleutherozoa</taxon>
        <taxon>Echinozoa</taxon>
        <taxon>Holothuroidea</taxon>
        <taxon>Aspidochirotacea</taxon>
        <taxon>Aspidochirotida</taxon>
        <taxon>Stichopodidae</taxon>
        <taxon>Apostichopus</taxon>
    </lineage>
</organism>
<evidence type="ECO:0000256" key="2">
    <source>
        <dbReference type="ARBA" id="ARBA00023134"/>
    </source>
</evidence>
<feature type="compositionally biased region" description="Basic residues" evidence="5">
    <location>
        <begin position="265"/>
        <end position="278"/>
    </location>
</feature>
<protein>
    <submittedName>
        <fullName evidence="6">Putative ADP-ribosylation factor-like protein 13B</fullName>
    </submittedName>
</protein>
<dbReference type="InterPro" id="IPR006689">
    <property type="entry name" value="Small_GTPase_ARF/SAR"/>
</dbReference>
<feature type="compositionally biased region" description="Low complexity" evidence="5">
    <location>
        <begin position="291"/>
        <end position="302"/>
    </location>
</feature>
<dbReference type="GO" id="GO:0097730">
    <property type="term" value="C:non-motile cilium"/>
    <property type="evidence" value="ECO:0007669"/>
    <property type="project" value="TreeGrafter"/>
</dbReference>
<dbReference type="SUPFAM" id="SSF52540">
    <property type="entry name" value="P-loop containing nucleoside triphosphate hydrolases"/>
    <property type="match status" value="1"/>
</dbReference>
<dbReference type="GO" id="GO:0005525">
    <property type="term" value="F:GTP binding"/>
    <property type="evidence" value="ECO:0007669"/>
    <property type="project" value="UniProtKB-KW"/>
</dbReference>
<dbReference type="GO" id="GO:0046872">
    <property type="term" value="F:metal ion binding"/>
    <property type="evidence" value="ECO:0007669"/>
    <property type="project" value="UniProtKB-KW"/>
</dbReference>
<evidence type="ECO:0000256" key="5">
    <source>
        <dbReference type="SAM" id="MobiDB-lite"/>
    </source>
</evidence>
<feature type="compositionally biased region" description="Polar residues" evidence="5">
    <location>
        <begin position="189"/>
        <end position="205"/>
    </location>
</feature>
<keyword evidence="7" id="KW-1185">Reference proteome</keyword>
<comment type="caution">
    <text evidence="6">The sequence shown here is derived from an EMBL/GenBank/DDBJ whole genome shotgun (WGS) entry which is preliminary data.</text>
</comment>
<feature type="compositionally biased region" description="Acidic residues" evidence="5">
    <location>
        <begin position="138"/>
        <end position="149"/>
    </location>
</feature>
<dbReference type="STRING" id="307972.A0A2G8JS93"/>
<dbReference type="PRINTS" id="PR00328">
    <property type="entry name" value="SAR1GTPBP"/>
</dbReference>
<reference evidence="6 7" key="1">
    <citation type="journal article" date="2017" name="PLoS Biol.">
        <title>The sea cucumber genome provides insights into morphological evolution and visceral regeneration.</title>
        <authorList>
            <person name="Zhang X."/>
            <person name="Sun L."/>
            <person name="Yuan J."/>
            <person name="Sun Y."/>
            <person name="Gao Y."/>
            <person name="Zhang L."/>
            <person name="Li S."/>
            <person name="Dai H."/>
            <person name="Hamel J.F."/>
            <person name="Liu C."/>
            <person name="Yu Y."/>
            <person name="Liu S."/>
            <person name="Lin W."/>
            <person name="Guo K."/>
            <person name="Jin S."/>
            <person name="Xu P."/>
            <person name="Storey K.B."/>
            <person name="Huan P."/>
            <person name="Zhang T."/>
            <person name="Zhou Y."/>
            <person name="Zhang J."/>
            <person name="Lin C."/>
            <person name="Li X."/>
            <person name="Xing L."/>
            <person name="Huo D."/>
            <person name="Sun M."/>
            <person name="Wang L."/>
            <person name="Mercier A."/>
            <person name="Li F."/>
            <person name="Yang H."/>
            <person name="Xiang J."/>
        </authorList>
    </citation>
    <scope>NUCLEOTIDE SEQUENCE [LARGE SCALE GENOMIC DNA]</scope>
    <source>
        <strain evidence="6">Shaxun</strain>
        <tissue evidence="6">Muscle</tissue>
    </source>
</reference>
<evidence type="ECO:0000256" key="1">
    <source>
        <dbReference type="ARBA" id="ARBA00022741"/>
    </source>
</evidence>
<dbReference type="EMBL" id="MRZV01001332">
    <property type="protein sequence ID" value="PIK38644.1"/>
    <property type="molecule type" value="Genomic_DNA"/>
</dbReference>
<dbReference type="Proteomes" id="UP000230750">
    <property type="component" value="Unassembled WGS sequence"/>
</dbReference>
<feature type="region of interest" description="Disordered" evidence="5">
    <location>
        <begin position="172"/>
        <end position="369"/>
    </location>
</feature>
<dbReference type="GO" id="GO:1905515">
    <property type="term" value="P:non-motile cilium assembly"/>
    <property type="evidence" value="ECO:0007669"/>
    <property type="project" value="TreeGrafter"/>
</dbReference>
<dbReference type="PANTHER" id="PTHR46090">
    <property type="entry name" value="ADP-RIBOSYLATION FACTOR-LIKE PROTEIN 13B"/>
    <property type="match status" value="1"/>
</dbReference>
<accession>A0A2G8JS93</accession>
<proteinExistence type="predicted"/>
<name>A0A2G8JS93_STIJA</name>
<feature type="binding site" evidence="3">
    <location>
        <position position="71"/>
    </location>
    <ligand>
        <name>GTP</name>
        <dbReference type="ChEBI" id="CHEBI:37565"/>
    </ligand>
</feature>
<feature type="binding site" evidence="3">
    <location>
        <begin position="25"/>
        <end position="32"/>
    </location>
    <ligand>
        <name>GTP</name>
        <dbReference type="ChEBI" id="CHEBI:37565"/>
    </ligand>
</feature>
<dbReference type="AlphaFoldDB" id="A0A2G8JS93"/>
<feature type="region of interest" description="Disordered" evidence="5">
    <location>
        <begin position="131"/>
        <end position="154"/>
    </location>
</feature>